<comment type="caution">
    <text evidence="1">The sequence shown here is derived from an EMBL/GenBank/DDBJ whole genome shotgun (WGS) entry which is preliminary data.</text>
</comment>
<name>A0ACC2I6G7_9PLEO</name>
<reference evidence="1" key="1">
    <citation type="submission" date="2022-11" db="EMBL/GenBank/DDBJ databases">
        <title>Genome Sequence of Boeremia exigua.</title>
        <authorList>
            <person name="Buettner E."/>
        </authorList>
    </citation>
    <scope>NUCLEOTIDE SEQUENCE</scope>
    <source>
        <strain evidence="1">CU02</strain>
    </source>
</reference>
<gene>
    <name evidence="1" type="ORF">OPT61_g6485</name>
</gene>
<sequence>MILVVGGTRSALEVGSSRIDDSPEEQQQSRQSAERTAWLAESEQCQRFIARLVEDAAEMRRKLTIAVTSVELPAVGSGQVASIRGGEPSESTVLKKLQDVVISLHKAGNTDDLTVKRVRTRAEEALGLPAGFLKGSEWKQKSQDAIVDAVENYCGDEPEPVKSKPAPKASKPKAPAKKPESRTENTRGVKRKATAPKKQPQKRRKTVSSEDDMSDELSDAESEPAKKPVRRAKKVVEEDSEEEEVTPKKLTKKAKPVVEDDDDSDIERATPLAKETRTPPPADKGDVSESELSSLLDESPAKNKRQKKAPAAKKKEPAKPKAKAASKAADDPDQAEIKRLQSWLVKCGIRKVWSKELAKFDTSKEKIRHLKGLLSDAGMDGRYSDEKAAKIKEKREFAKDLEAIREGEAAWGTTEDTGGRPRRRAAAQAVPVQKIEFSDDEEESEQNNDDGDESSDDVDDDDEEDGKSASGDDGGDDSVADDSE</sequence>
<evidence type="ECO:0000313" key="2">
    <source>
        <dbReference type="Proteomes" id="UP001153331"/>
    </source>
</evidence>
<dbReference type="EMBL" id="JAPHNI010000469">
    <property type="protein sequence ID" value="KAJ8110758.1"/>
    <property type="molecule type" value="Genomic_DNA"/>
</dbReference>
<accession>A0ACC2I6G7</accession>
<evidence type="ECO:0000313" key="1">
    <source>
        <dbReference type="EMBL" id="KAJ8110758.1"/>
    </source>
</evidence>
<dbReference type="Proteomes" id="UP001153331">
    <property type="component" value="Unassembled WGS sequence"/>
</dbReference>
<protein>
    <submittedName>
        <fullName evidence="1">Uncharacterized protein</fullName>
    </submittedName>
</protein>
<proteinExistence type="predicted"/>
<keyword evidence="2" id="KW-1185">Reference proteome</keyword>
<organism evidence="1 2">
    <name type="scientific">Boeremia exigua</name>
    <dbReference type="NCBI Taxonomy" id="749465"/>
    <lineage>
        <taxon>Eukaryota</taxon>
        <taxon>Fungi</taxon>
        <taxon>Dikarya</taxon>
        <taxon>Ascomycota</taxon>
        <taxon>Pezizomycotina</taxon>
        <taxon>Dothideomycetes</taxon>
        <taxon>Pleosporomycetidae</taxon>
        <taxon>Pleosporales</taxon>
        <taxon>Pleosporineae</taxon>
        <taxon>Didymellaceae</taxon>
        <taxon>Boeremia</taxon>
    </lineage>
</organism>